<comment type="function">
    <text evidence="6">Involved in the retrieval of endoplasmic reticulum membrane proteins from the early Golgi compartment.</text>
</comment>
<dbReference type="Proteomes" id="UP000070444">
    <property type="component" value="Unassembled WGS sequence"/>
</dbReference>
<dbReference type="PIRSF" id="PIRSF016013">
    <property type="entry name" value="AtER_Rer1p"/>
    <property type="match status" value="1"/>
</dbReference>
<dbReference type="OMA" id="GWYVVCY"/>
<gene>
    <name evidence="8" type="ORF">CONCODRAFT_87508</name>
</gene>
<feature type="transmembrane region" description="Helical" evidence="7">
    <location>
        <begin position="151"/>
        <end position="169"/>
    </location>
</feature>
<keyword evidence="9" id="KW-1185">Reference proteome</keyword>
<dbReference type="PANTHER" id="PTHR10743:SF0">
    <property type="entry name" value="PROTEIN RER1"/>
    <property type="match status" value="1"/>
</dbReference>
<evidence type="ECO:0000313" key="8">
    <source>
        <dbReference type="EMBL" id="KXN66320.1"/>
    </source>
</evidence>
<dbReference type="GO" id="GO:0000139">
    <property type="term" value="C:Golgi membrane"/>
    <property type="evidence" value="ECO:0007669"/>
    <property type="project" value="TreeGrafter"/>
</dbReference>
<name>A0A137NU69_CONC2</name>
<keyword evidence="5 6" id="KW-0472">Membrane</keyword>
<evidence type="ECO:0000256" key="2">
    <source>
        <dbReference type="ARBA" id="ARBA00006070"/>
    </source>
</evidence>
<reference evidence="8 9" key="1">
    <citation type="journal article" date="2015" name="Genome Biol. Evol.">
        <title>Phylogenomic analyses indicate that early fungi evolved digesting cell walls of algal ancestors of land plants.</title>
        <authorList>
            <person name="Chang Y."/>
            <person name="Wang S."/>
            <person name="Sekimoto S."/>
            <person name="Aerts A.L."/>
            <person name="Choi C."/>
            <person name="Clum A."/>
            <person name="LaButti K.M."/>
            <person name="Lindquist E.A."/>
            <person name="Yee Ngan C."/>
            <person name="Ohm R.A."/>
            <person name="Salamov A.A."/>
            <person name="Grigoriev I.V."/>
            <person name="Spatafora J.W."/>
            <person name="Berbee M.L."/>
        </authorList>
    </citation>
    <scope>NUCLEOTIDE SEQUENCE [LARGE SCALE GENOMIC DNA]</scope>
    <source>
        <strain evidence="8 9">NRRL 28638</strain>
    </source>
</reference>
<dbReference type="GO" id="GO:0006890">
    <property type="term" value="P:retrograde vesicle-mediated transport, Golgi to endoplasmic reticulum"/>
    <property type="evidence" value="ECO:0007669"/>
    <property type="project" value="TreeGrafter"/>
</dbReference>
<evidence type="ECO:0000256" key="4">
    <source>
        <dbReference type="ARBA" id="ARBA00022989"/>
    </source>
</evidence>
<feature type="transmembrane region" description="Helical" evidence="7">
    <location>
        <begin position="68"/>
        <end position="86"/>
    </location>
</feature>
<accession>A0A137NU69</accession>
<protein>
    <recommendedName>
        <fullName evidence="6">Protein RER1</fullName>
    </recommendedName>
</protein>
<evidence type="ECO:0000256" key="6">
    <source>
        <dbReference type="PIRNR" id="PIRNR016013"/>
    </source>
</evidence>
<keyword evidence="3 7" id="KW-0812">Transmembrane</keyword>
<comment type="similarity">
    <text evidence="2 6">Belongs to the RER1 family.</text>
</comment>
<evidence type="ECO:0000256" key="7">
    <source>
        <dbReference type="SAM" id="Phobius"/>
    </source>
</evidence>
<evidence type="ECO:0000313" key="9">
    <source>
        <dbReference type="Proteomes" id="UP000070444"/>
    </source>
</evidence>
<dbReference type="EMBL" id="KQ964741">
    <property type="protein sequence ID" value="KXN66320.1"/>
    <property type="molecule type" value="Genomic_DNA"/>
</dbReference>
<dbReference type="AlphaFoldDB" id="A0A137NU69"/>
<dbReference type="STRING" id="796925.A0A137NU69"/>
<dbReference type="GO" id="GO:0006621">
    <property type="term" value="P:protein retention in ER lumen"/>
    <property type="evidence" value="ECO:0007669"/>
    <property type="project" value="TreeGrafter"/>
</dbReference>
<evidence type="ECO:0000256" key="1">
    <source>
        <dbReference type="ARBA" id="ARBA00004141"/>
    </source>
</evidence>
<keyword evidence="4 7" id="KW-1133">Transmembrane helix</keyword>
<sequence length="195" mass="23110">MSNLGTSNPVNEEHSAAGHVEHFFKKVGIRYQQFLDRVTPFATQRWVSTVVLAILFMVRIIFLEGWYIVAYALGIYLLNLFLAFLTPKIDPALEALENQEDEDGPILPMRNSDEFRPFIRRLPEFKFWHLSTRAIIISIFCTLFEALNVPVFWPILLFYFIFLFVLTMRRQIQHMIQYRYLPFDYGKKKYAKNSK</sequence>
<comment type="subcellular location">
    <subcellularLocation>
        <location evidence="1">Membrane</location>
        <topology evidence="1">Multi-pass membrane protein</topology>
    </subcellularLocation>
</comment>
<evidence type="ECO:0000256" key="5">
    <source>
        <dbReference type="ARBA" id="ARBA00023136"/>
    </source>
</evidence>
<proteinExistence type="inferred from homology"/>
<evidence type="ECO:0000256" key="3">
    <source>
        <dbReference type="ARBA" id="ARBA00022692"/>
    </source>
</evidence>
<dbReference type="Pfam" id="PF03248">
    <property type="entry name" value="Rer1"/>
    <property type="match status" value="1"/>
</dbReference>
<organism evidence="8 9">
    <name type="scientific">Conidiobolus coronatus (strain ATCC 28846 / CBS 209.66 / NRRL 28638)</name>
    <name type="common">Delacroixia coronata</name>
    <dbReference type="NCBI Taxonomy" id="796925"/>
    <lineage>
        <taxon>Eukaryota</taxon>
        <taxon>Fungi</taxon>
        <taxon>Fungi incertae sedis</taxon>
        <taxon>Zoopagomycota</taxon>
        <taxon>Entomophthoromycotina</taxon>
        <taxon>Entomophthoromycetes</taxon>
        <taxon>Entomophthorales</taxon>
        <taxon>Ancylistaceae</taxon>
        <taxon>Conidiobolus</taxon>
    </lineage>
</organism>
<feature type="transmembrane region" description="Helical" evidence="7">
    <location>
        <begin position="46"/>
        <end position="62"/>
    </location>
</feature>
<dbReference type="InterPro" id="IPR004932">
    <property type="entry name" value="Rer1"/>
</dbReference>
<dbReference type="OrthoDB" id="448250at2759"/>
<dbReference type="PANTHER" id="PTHR10743">
    <property type="entry name" value="PROTEIN RER1"/>
    <property type="match status" value="1"/>
</dbReference>
<dbReference type="GO" id="GO:0005783">
    <property type="term" value="C:endoplasmic reticulum"/>
    <property type="evidence" value="ECO:0007669"/>
    <property type="project" value="GOC"/>
</dbReference>